<gene>
    <name evidence="1" type="ORF">MGAL_10B024606</name>
</gene>
<dbReference type="Proteomes" id="UP000596742">
    <property type="component" value="Unassembled WGS sequence"/>
</dbReference>
<organism evidence="1 2">
    <name type="scientific">Mytilus galloprovincialis</name>
    <name type="common">Mediterranean mussel</name>
    <dbReference type="NCBI Taxonomy" id="29158"/>
    <lineage>
        <taxon>Eukaryota</taxon>
        <taxon>Metazoa</taxon>
        <taxon>Spiralia</taxon>
        <taxon>Lophotrochozoa</taxon>
        <taxon>Mollusca</taxon>
        <taxon>Bivalvia</taxon>
        <taxon>Autobranchia</taxon>
        <taxon>Pteriomorphia</taxon>
        <taxon>Mytilida</taxon>
        <taxon>Mytiloidea</taxon>
        <taxon>Mytilidae</taxon>
        <taxon>Mytilinae</taxon>
        <taxon>Mytilus</taxon>
    </lineage>
</organism>
<evidence type="ECO:0000313" key="2">
    <source>
        <dbReference type="Proteomes" id="UP000596742"/>
    </source>
</evidence>
<protein>
    <submittedName>
        <fullName evidence="1">Uncharacterized protein</fullName>
    </submittedName>
</protein>
<dbReference type="EMBL" id="UYJE01008884">
    <property type="protein sequence ID" value="VDI68159.1"/>
    <property type="molecule type" value="Genomic_DNA"/>
</dbReference>
<dbReference type="PANTHER" id="PTHR46704:SF1">
    <property type="entry name" value="TELOMERE LENGTH REGULATION PROTEIN TEL2 HOMOLOG"/>
    <property type="match status" value="1"/>
</dbReference>
<dbReference type="AlphaFoldDB" id="A0A8B6GSY9"/>
<evidence type="ECO:0000313" key="1">
    <source>
        <dbReference type="EMBL" id="VDI68159.1"/>
    </source>
</evidence>
<proteinExistence type="predicted"/>
<name>A0A8B6GSY9_MYTGA</name>
<sequence length="620" mass="70156">MYQSFLPDKISKTYCNSSKLKAKLEKHYKDAIVFFAQQGQGKSSIVFASDISIGDAVKAANSIKAELELLEIKADLSTCSSTKTNEQTDMHVLYAAASILRQKMENVYISGDYYPANDEASLEMSEAMLPTSLISFITWLLDKKSFETFSSVSMDISHDIRRKCAALAECLVSNCILHGTFGFNTRQRFERKQDKALVYDEKVSSLMQCLPFTKPKMRGEPLRRQNALELLNSCTDPIGQTPDLLWVIRRMICREGSVLPHELSMGKLWSEAGLKDLLVDSGVYAGTTAEQMLSGKQFNRAVRGLTLVYEALMHVLLSQFFQYCDLEDRLADVPKHLWSRMKEANLQFESSACSGNSQPVDNLAETFTQYVTPVLTEYIGSARDTLHIHVDPELVFRRALTLSSSRDDVSLQKIMEHPIGPVPTSIFHDDGSMRKSVKAELLHKLEETASSVPVLPDFDKSKTVFIRDGMAIVQTFHVKKSSTFGDLANDYVARALSNYHQSETVIDVFDRYDVLLSVKSSERERRLSKTGYSGLYQVIESRLVPDWKRFLSVSQNKKSFLHFLGEYVTSNVNTKFDLPFPNALYMAGCFTDPEIAKKLTHRLFQYRFSTDFVSNVLVLY</sequence>
<keyword evidence="2" id="KW-1185">Reference proteome</keyword>
<dbReference type="PANTHER" id="PTHR46704">
    <property type="entry name" value="CXC DOMAIN-CONTAINING PROTEIN-RELATED"/>
    <property type="match status" value="1"/>
</dbReference>
<reference evidence="1" key="1">
    <citation type="submission" date="2018-11" db="EMBL/GenBank/DDBJ databases">
        <authorList>
            <person name="Alioto T."/>
            <person name="Alioto T."/>
        </authorList>
    </citation>
    <scope>NUCLEOTIDE SEQUENCE</scope>
</reference>
<accession>A0A8B6GSY9</accession>
<comment type="caution">
    <text evidence="1">The sequence shown here is derived from an EMBL/GenBank/DDBJ whole genome shotgun (WGS) entry which is preliminary data.</text>
</comment>